<dbReference type="NCBIfam" id="TIGR03568">
    <property type="entry name" value="NeuC_NnaA"/>
    <property type="match status" value="1"/>
</dbReference>
<accession>A0A2H0KCP0</accession>
<sequence length="382" mass="42307">MITSRKKIVYVTGTRADFGLMTSVLHVLETSQIISLQVYATGMHLMEQFGNTVELVMEEFPSAKSVDAFLKGDTLADTSRFVAEVLSKTTNVFEKDRPDLVLLLGDRPEMLAVATACLYLNIPTAHLHGGERTGTVDETARHAITKLASLHFPATQEASERIEKMGEDVWRIQVVGAPALDTIKEQLPSTSDVYTYINLRPSEKFVLLVQHPSDEAVSAGAEMKETISALNTIALPVIAVYPNSDTGSSEIIKALENERENPLLKLFKSIPYKMFLALEREAGVFVGNSSAAIIESASFKTPVVNIGERQRGRLRGGNVIDVPHERERIVEGVKKALYDQEYRDSLQTLTNPWGKGDTAERVRKTLENTDISTLLSRKQIVY</sequence>
<dbReference type="InterPro" id="IPR003331">
    <property type="entry name" value="UDP_GlcNAc_Epimerase_2_dom"/>
</dbReference>
<dbReference type="SUPFAM" id="SSF53756">
    <property type="entry name" value="UDP-Glycosyltransferase/glycogen phosphorylase"/>
    <property type="match status" value="1"/>
</dbReference>
<dbReference type="CDD" id="cd03786">
    <property type="entry name" value="GTB_UDP-GlcNAc_2-Epimerase"/>
    <property type="match status" value="1"/>
</dbReference>
<comment type="caution">
    <text evidence="2">The sequence shown here is derived from an EMBL/GenBank/DDBJ whole genome shotgun (WGS) entry which is preliminary data.</text>
</comment>
<gene>
    <name evidence="2" type="primary">neuC</name>
    <name evidence="2" type="ORF">COV91_00870</name>
</gene>
<protein>
    <submittedName>
        <fullName evidence="2">UDP-N-acetylglucosamine 2-epimerase (Hydrolyzing)</fullName>
    </submittedName>
</protein>
<name>A0A2H0KCP0_9BACT</name>
<dbReference type="InterPro" id="IPR020004">
    <property type="entry name" value="UDP-GlcNAc_Epase"/>
</dbReference>
<dbReference type="PANTHER" id="PTHR43174:SF3">
    <property type="entry name" value="UDP-N-ACETYLGLUCOSAMINE 2-EPIMERASE"/>
    <property type="match status" value="1"/>
</dbReference>
<dbReference type="Pfam" id="PF02350">
    <property type="entry name" value="Epimerase_2"/>
    <property type="match status" value="1"/>
</dbReference>
<dbReference type="GO" id="GO:0004553">
    <property type="term" value="F:hydrolase activity, hydrolyzing O-glycosyl compounds"/>
    <property type="evidence" value="ECO:0007669"/>
    <property type="project" value="InterPro"/>
</dbReference>
<dbReference type="PANTHER" id="PTHR43174">
    <property type="entry name" value="UDP-N-ACETYLGLUCOSAMINE 2-EPIMERASE"/>
    <property type="match status" value="1"/>
</dbReference>
<dbReference type="AlphaFoldDB" id="A0A2H0KCP0"/>
<proteinExistence type="predicted"/>
<reference evidence="2 3" key="1">
    <citation type="submission" date="2017-09" db="EMBL/GenBank/DDBJ databases">
        <title>Depth-based differentiation of microbial function through sediment-hosted aquifers and enrichment of novel symbionts in the deep terrestrial subsurface.</title>
        <authorList>
            <person name="Probst A.J."/>
            <person name="Ladd B."/>
            <person name="Jarett J.K."/>
            <person name="Geller-Mcgrath D.E."/>
            <person name="Sieber C.M."/>
            <person name="Emerson J.B."/>
            <person name="Anantharaman K."/>
            <person name="Thomas B.C."/>
            <person name="Malmstrom R."/>
            <person name="Stieglmeier M."/>
            <person name="Klingl A."/>
            <person name="Woyke T."/>
            <person name="Ryan C.M."/>
            <person name="Banfield J.F."/>
        </authorList>
    </citation>
    <scope>NUCLEOTIDE SEQUENCE [LARGE SCALE GENOMIC DNA]</scope>
    <source>
        <strain evidence="2">CG11_big_fil_rev_8_21_14_0_20_46_11</strain>
    </source>
</reference>
<evidence type="ECO:0000313" key="2">
    <source>
        <dbReference type="EMBL" id="PIQ69026.1"/>
    </source>
</evidence>
<organism evidence="2 3">
    <name type="scientific">Candidatus Taylorbacteria bacterium CG11_big_fil_rev_8_21_14_0_20_46_11</name>
    <dbReference type="NCBI Taxonomy" id="1975025"/>
    <lineage>
        <taxon>Bacteria</taxon>
        <taxon>Candidatus Tayloriibacteriota</taxon>
    </lineage>
</organism>
<evidence type="ECO:0000313" key="3">
    <source>
        <dbReference type="Proteomes" id="UP000229342"/>
    </source>
</evidence>
<dbReference type="InterPro" id="IPR029767">
    <property type="entry name" value="WecB-like"/>
</dbReference>
<evidence type="ECO:0000259" key="1">
    <source>
        <dbReference type="Pfam" id="PF02350"/>
    </source>
</evidence>
<dbReference type="EMBL" id="PCVG01000014">
    <property type="protein sequence ID" value="PIQ69026.1"/>
    <property type="molecule type" value="Genomic_DNA"/>
</dbReference>
<dbReference type="Gene3D" id="3.40.50.2000">
    <property type="entry name" value="Glycogen Phosphorylase B"/>
    <property type="match status" value="2"/>
</dbReference>
<dbReference type="Proteomes" id="UP000229342">
    <property type="component" value="Unassembled WGS sequence"/>
</dbReference>
<feature type="domain" description="UDP-N-acetylglucosamine 2-epimerase" evidence="1">
    <location>
        <begin position="28"/>
        <end position="366"/>
    </location>
</feature>
<dbReference type="GO" id="GO:0006047">
    <property type="term" value="P:UDP-N-acetylglucosamine metabolic process"/>
    <property type="evidence" value="ECO:0007669"/>
    <property type="project" value="InterPro"/>
</dbReference>